<dbReference type="PATRIC" id="fig|999431.4.peg.137"/>
<accession>M2BFI1</accession>
<dbReference type="CDD" id="cd00397">
    <property type="entry name" value="DNA_BRE_C"/>
    <property type="match status" value="1"/>
</dbReference>
<evidence type="ECO:0000259" key="2">
    <source>
        <dbReference type="PROSITE" id="PS51898"/>
    </source>
</evidence>
<dbReference type="EMBL" id="AGDW01000001">
    <property type="protein sequence ID" value="EMB34596.1"/>
    <property type="molecule type" value="Genomic_DNA"/>
</dbReference>
<dbReference type="InterPro" id="IPR011010">
    <property type="entry name" value="DNA_brk_join_enz"/>
</dbReference>
<organism evidence="3">
    <name type="scientific">Treponema denticola H1-T</name>
    <dbReference type="NCBI Taxonomy" id="999431"/>
    <lineage>
        <taxon>Bacteria</taxon>
        <taxon>Pseudomonadati</taxon>
        <taxon>Spirochaetota</taxon>
        <taxon>Spirochaetia</taxon>
        <taxon>Spirochaetales</taxon>
        <taxon>Treponemataceae</taxon>
        <taxon>Treponema</taxon>
    </lineage>
</organism>
<proteinExistence type="predicted"/>
<dbReference type="GO" id="GO:0003677">
    <property type="term" value="F:DNA binding"/>
    <property type="evidence" value="ECO:0007669"/>
    <property type="project" value="InterPro"/>
</dbReference>
<dbReference type="HOGENOM" id="CLU_053688_0_0_12"/>
<comment type="caution">
    <text evidence="3">The sequence shown here is derived from an EMBL/GenBank/DDBJ whole genome shotgun (WGS) entry which is preliminary data.</text>
</comment>
<feature type="domain" description="Tyr recombinase" evidence="2">
    <location>
        <begin position="255"/>
        <end position="456"/>
    </location>
</feature>
<name>M2BFI1_TREDN</name>
<sequence length="472" mass="55029">MKNRCQFYYYQKPSGIYYCQPISPTTGKKLFTRSTGTKDYNEAMKIINKWLVLGFPEKNKKKTVQTIDVLKNMTSLIYDDKIDVEDGVNTFFVFLNSYKGKFSPKQASAFLQTAATILDVPLNPAEKTKNDFSEIKFVDYLLDFWNYDSSPYILKLINTGTPSDDLPQRKRFDCIRSWLKKYISYFDDKEFYLSNITANDINALFAHIITLNTMTISSLSIFASAIKQACKFAEDENLLKTHIAKDIKQYPIEKYRKNILEKEEAEILFSSVNNFKNLEHYCINRLAVESVSRIGELQAIQLKDISIKKNNKGSIDCWITISKTWDKTTHKLKKTKNKTSKTVKISKEMYLYLEKLIKQNPFKNDKNSFLFYHPTKKEEPIAYSVVTHEFKKTLQTLGFLRNGITFHSYRHLGVVILADSNYSTREIMLLTGHRTPDMVNFYANHRTKIQETKKEDMSNILCNFLDKKQFST</sequence>
<evidence type="ECO:0000256" key="1">
    <source>
        <dbReference type="ARBA" id="ARBA00023172"/>
    </source>
</evidence>
<dbReference type="Gene3D" id="1.10.443.10">
    <property type="entry name" value="Intergrase catalytic core"/>
    <property type="match status" value="1"/>
</dbReference>
<dbReference type="Pfam" id="PF00589">
    <property type="entry name" value="Phage_integrase"/>
    <property type="match status" value="1"/>
</dbReference>
<dbReference type="GO" id="GO:0006310">
    <property type="term" value="P:DNA recombination"/>
    <property type="evidence" value="ECO:0007669"/>
    <property type="project" value="UniProtKB-KW"/>
</dbReference>
<dbReference type="AlphaFoldDB" id="M2BFI1"/>
<dbReference type="PROSITE" id="PS51898">
    <property type="entry name" value="TYR_RECOMBINASE"/>
    <property type="match status" value="1"/>
</dbReference>
<dbReference type="InterPro" id="IPR013762">
    <property type="entry name" value="Integrase-like_cat_sf"/>
</dbReference>
<dbReference type="RefSeq" id="WP_002686859.1">
    <property type="nucleotide sequence ID" value="NZ_CM001794.1"/>
</dbReference>
<dbReference type="Proteomes" id="UP000011708">
    <property type="component" value="Chromosome"/>
</dbReference>
<dbReference type="SUPFAM" id="SSF56349">
    <property type="entry name" value="DNA breaking-rejoining enzymes"/>
    <property type="match status" value="1"/>
</dbReference>
<protein>
    <recommendedName>
        <fullName evidence="2">Tyr recombinase domain-containing protein</fullName>
    </recommendedName>
</protein>
<keyword evidence="1" id="KW-0233">DNA recombination</keyword>
<evidence type="ECO:0000313" key="3">
    <source>
        <dbReference type="EMBL" id="EMB34596.1"/>
    </source>
</evidence>
<dbReference type="InterPro" id="IPR002104">
    <property type="entry name" value="Integrase_catalytic"/>
</dbReference>
<reference evidence="3" key="1">
    <citation type="submission" date="2012-01" db="EMBL/GenBank/DDBJ databases">
        <title>The Genome Sequence of Treponema denticola H1-T.</title>
        <authorList>
            <consortium name="The Broad Institute Genome Sequencing Platform"/>
            <person name="Earl A."/>
            <person name="Ward D."/>
            <person name="Feldgarden M."/>
            <person name="Gevers D."/>
            <person name="Blanton J.M."/>
            <person name="Fenno C.J."/>
            <person name="Baranova O.V."/>
            <person name="Mathney J."/>
            <person name="Dewhirst F.E."/>
            <person name="Izard J."/>
            <person name="Young S.K."/>
            <person name="Zeng Q."/>
            <person name="Gargeya S."/>
            <person name="Fitzgerald M."/>
            <person name="Haas B."/>
            <person name="Abouelleil A."/>
            <person name="Alvarado L."/>
            <person name="Arachchi H.M."/>
            <person name="Berlin A."/>
            <person name="Chapman S.B."/>
            <person name="Gearin G."/>
            <person name="Goldberg J."/>
            <person name="Griggs A."/>
            <person name="Gujja S."/>
            <person name="Hansen M."/>
            <person name="Heiman D."/>
            <person name="Howarth C."/>
            <person name="Larimer J."/>
            <person name="Lui A."/>
            <person name="MacDonald P.J.P."/>
            <person name="McCowen C."/>
            <person name="Montmayeur A."/>
            <person name="Murphy C."/>
            <person name="Neiman D."/>
            <person name="Pearson M."/>
            <person name="Priest M."/>
            <person name="Roberts A."/>
            <person name="Saif S."/>
            <person name="Shea T."/>
            <person name="Sisk P."/>
            <person name="Stolte C."/>
            <person name="Sykes S."/>
            <person name="Wortman J."/>
            <person name="Nusbaum C."/>
            <person name="Birren B."/>
        </authorList>
    </citation>
    <scope>NUCLEOTIDE SEQUENCE [LARGE SCALE GENOMIC DNA]</scope>
    <source>
        <strain evidence="3">H1-T</strain>
    </source>
</reference>
<gene>
    <name evidence="3" type="ORF">HMPREF9725_00135</name>
</gene>
<dbReference type="GO" id="GO:0015074">
    <property type="term" value="P:DNA integration"/>
    <property type="evidence" value="ECO:0007669"/>
    <property type="project" value="InterPro"/>
</dbReference>